<dbReference type="AlphaFoldDB" id="A0A9P8PWH3"/>
<organism evidence="1 2">
    <name type="scientific">Wickerhamomyces pijperi</name>
    <name type="common">Yeast</name>
    <name type="synonym">Pichia pijperi</name>
    <dbReference type="NCBI Taxonomy" id="599730"/>
    <lineage>
        <taxon>Eukaryota</taxon>
        <taxon>Fungi</taxon>
        <taxon>Dikarya</taxon>
        <taxon>Ascomycota</taxon>
        <taxon>Saccharomycotina</taxon>
        <taxon>Saccharomycetes</taxon>
        <taxon>Phaffomycetales</taxon>
        <taxon>Wickerhamomycetaceae</taxon>
        <taxon>Wickerhamomyces</taxon>
    </lineage>
</organism>
<sequence length="87" mass="9299">MADLSSFFWACSRYCSCDLLLGLNVSTLPKLLVYLCFGFTTVGADVAPCVVEAVVADVFGVETLEDAEDGAETELKPELPPFIFGLG</sequence>
<reference evidence="1" key="1">
    <citation type="journal article" date="2021" name="Open Biol.">
        <title>Shared evolutionary footprints suggest mitochondrial oxidative damage underlies multiple complex I losses in fungi.</title>
        <authorList>
            <person name="Schikora-Tamarit M.A."/>
            <person name="Marcet-Houben M."/>
            <person name="Nosek J."/>
            <person name="Gabaldon T."/>
        </authorList>
    </citation>
    <scope>NUCLEOTIDE SEQUENCE</scope>
    <source>
        <strain evidence="1">CBS2887</strain>
    </source>
</reference>
<reference evidence="1" key="2">
    <citation type="submission" date="2021-01" db="EMBL/GenBank/DDBJ databases">
        <authorList>
            <person name="Schikora-Tamarit M.A."/>
        </authorList>
    </citation>
    <scope>NUCLEOTIDE SEQUENCE</scope>
    <source>
        <strain evidence="1">CBS2887</strain>
    </source>
</reference>
<evidence type="ECO:0000313" key="2">
    <source>
        <dbReference type="Proteomes" id="UP000774326"/>
    </source>
</evidence>
<proteinExistence type="predicted"/>
<comment type="caution">
    <text evidence="1">The sequence shown here is derived from an EMBL/GenBank/DDBJ whole genome shotgun (WGS) entry which is preliminary data.</text>
</comment>
<gene>
    <name evidence="1" type="ORF">WICPIJ_008832</name>
</gene>
<keyword evidence="2" id="KW-1185">Reference proteome</keyword>
<dbReference type="Proteomes" id="UP000774326">
    <property type="component" value="Unassembled WGS sequence"/>
</dbReference>
<protein>
    <submittedName>
        <fullName evidence="1">Uncharacterized protein</fullName>
    </submittedName>
</protein>
<dbReference type="EMBL" id="JAEUBG010005079">
    <property type="protein sequence ID" value="KAH3678539.1"/>
    <property type="molecule type" value="Genomic_DNA"/>
</dbReference>
<accession>A0A9P8PWH3</accession>
<evidence type="ECO:0000313" key="1">
    <source>
        <dbReference type="EMBL" id="KAH3678539.1"/>
    </source>
</evidence>
<name>A0A9P8PWH3_WICPI</name>